<keyword evidence="2" id="KW-1185">Reference proteome</keyword>
<name>A0A511QMG2_9VIBR</name>
<comment type="caution">
    <text evidence="1">The sequence shown here is derived from an EMBL/GenBank/DDBJ whole genome shotgun (WGS) entry which is preliminary data.</text>
</comment>
<reference evidence="1 2" key="1">
    <citation type="submission" date="2019-07" db="EMBL/GenBank/DDBJ databases">
        <title>Whole genome shotgun sequence of Vibrio superstes NBRC 103154.</title>
        <authorList>
            <person name="Hosoyama A."/>
            <person name="Uohara A."/>
            <person name="Ohji S."/>
            <person name="Ichikawa N."/>
        </authorList>
    </citation>
    <scope>NUCLEOTIDE SEQUENCE [LARGE SCALE GENOMIC DNA]</scope>
    <source>
        <strain evidence="1 2">NBRC 103154</strain>
    </source>
</reference>
<evidence type="ECO:0000313" key="2">
    <source>
        <dbReference type="Proteomes" id="UP000321113"/>
    </source>
</evidence>
<dbReference type="AlphaFoldDB" id="A0A511QMG2"/>
<organism evidence="1 2">
    <name type="scientific">Vibrio superstes NBRC 103154</name>
    <dbReference type="NCBI Taxonomy" id="1219062"/>
    <lineage>
        <taxon>Bacteria</taxon>
        <taxon>Pseudomonadati</taxon>
        <taxon>Pseudomonadota</taxon>
        <taxon>Gammaproteobacteria</taxon>
        <taxon>Vibrionales</taxon>
        <taxon>Vibrionaceae</taxon>
        <taxon>Vibrio</taxon>
    </lineage>
</organism>
<dbReference type="Proteomes" id="UP000321113">
    <property type="component" value="Unassembled WGS sequence"/>
</dbReference>
<evidence type="ECO:0000313" key="1">
    <source>
        <dbReference type="EMBL" id="GEM78513.1"/>
    </source>
</evidence>
<gene>
    <name evidence="1" type="ORF">VSU01S_07580</name>
</gene>
<proteinExistence type="predicted"/>
<protein>
    <submittedName>
        <fullName evidence="1">Uncharacterized protein</fullName>
    </submittedName>
</protein>
<dbReference type="RefSeq" id="WP_147094826.1">
    <property type="nucleotide sequence ID" value="NZ_BJXK01000003.1"/>
</dbReference>
<sequence length="100" mass="11213">MSGDGYVVLLVENTEEWIKPFDVDGKTLNELYLEEDKNAKATLSYDDTQGTVLIIPAIHKPIKLLGVFEQHPIDVSLQMCININTTTMGMNDCYAKAYQS</sequence>
<accession>A0A511QMG2</accession>
<dbReference type="EMBL" id="BJXK01000003">
    <property type="protein sequence ID" value="GEM78513.1"/>
    <property type="molecule type" value="Genomic_DNA"/>
</dbReference>